<dbReference type="EMBL" id="JAUCGQ010000001">
    <property type="protein sequence ID" value="MDM7854620.1"/>
    <property type="molecule type" value="Genomic_DNA"/>
</dbReference>
<dbReference type="RefSeq" id="WP_289454391.1">
    <property type="nucleotide sequence ID" value="NZ_JAUCGQ010000001.1"/>
</dbReference>
<evidence type="ECO:0008006" key="5">
    <source>
        <dbReference type="Google" id="ProtNLM"/>
    </source>
</evidence>
<feature type="signal peptide" evidence="2">
    <location>
        <begin position="1"/>
        <end position="25"/>
    </location>
</feature>
<sequence>MRRRPMLLVTAAATLAVVAAVGACAGTGVGEPGSTTSSGDGTHAEPGPTAAADPAYADRALAAPYPLLDTAFGPGTITEALPSTSWRFGTGRAMRVSDLVVTGRFTAWRHGTASIWSGPRDASTGAPVTWDDARAETRVLLMTFDVDTVVAAAPGVTSDTALRVAITVDAPYDAAAVARGLVAGGETVLLLAAPGDDGLWRVAFGGGLLGRVADDGVVTWGVLDAAARIDASRQALADSAAGVRVSDLAAAAERAPRTIALGG</sequence>
<dbReference type="PROSITE" id="PS51257">
    <property type="entry name" value="PROKAR_LIPOPROTEIN"/>
    <property type="match status" value="1"/>
</dbReference>
<accession>A0ABT7SEK4</accession>
<proteinExistence type="predicted"/>
<evidence type="ECO:0000313" key="4">
    <source>
        <dbReference type="Proteomes" id="UP001529338"/>
    </source>
</evidence>
<evidence type="ECO:0000313" key="3">
    <source>
        <dbReference type="EMBL" id="MDM7854620.1"/>
    </source>
</evidence>
<comment type="caution">
    <text evidence="3">The sequence shown here is derived from an EMBL/GenBank/DDBJ whole genome shotgun (WGS) entry which is preliminary data.</text>
</comment>
<keyword evidence="4" id="KW-1185">Reference proteome</keyword>
<reference evidence="3 4" key="1">
    <citation type="submission" date="2023-06" db="EMBL/GenBank/DDBJ databases">
        <title>Cellulomonas sp. MW4 Whole genome sequence.</title>
        <authorList>
            <person name="Park S."/>
        </authorList>
    </citation>
    <scope>NUCLEOTIDE SEQUENCE [LARGE SCALE GENOMIC DNA]</scope>
    <source>
        <strain evidence="3 4">MW4</strain>
    </source>
</reference>
<keyword evidence="2" id="KW-0732">Signal</keyword>
<feature type="region of interest" description="Disordered" evidence="1">
    <location>
        <begin position="30"/>
        <end position="52"/>
    </location>
</feature>
<feature type="chain" id="PRO_5047295844" description="Lipoprotein" evidence="2">
    <location>
        <begin position="26"/>
        <end position="263"/>
    </location>
</feature>
<evidence type="ECO:0000256" key="1">
    <source>
        <dbReference type="SAM" id="MobiDB-lite"/>
    </source>
</evidence>
<dbReference type="Proteomes" id="UP001529338">
    <property type="component" value="Unassembled WGS sequence"/>
</dbReference>
<protein>
    <recommendedName>
        <fullName evidence="5">Lipoprotein</fullName>
    </recommendedName>
</protein>
<organism evidence="3 4">
    <name type="scientific">Cellulomonas alba</name>
    <dbReference type="NCBI Taxonomy" id="3053467"/>
    <lineage>
        <taxon>Bacteria</taxon>
        <taxon>Bacillati</taxon>
        <taxon>Actinomycetota</taxon>
        <taxon>Actinomycetes</taxon>
        <taxon>Micrococcales</taxon>
        <taxon>Cellulomonadaceae</taxon>
        <taxon>Cellulomonas</taxon>
    </lineage>
</organism>
<gene>
    <name evidence="3" type="ORF">QRT04_06735</name>
</gene>
<evidence type="ECO:0000256" key="2">
    <source>
        <dbReference type="SAM" id="SignalP"/>
    </source>
</evidence>
<name>A0ABT7SEK4_9CELL</name>